<dbReference type="eggNOG" id="COG0438">
    <property type="taxonomic scope" value="Bacteria"/>
</dbReference>
<dbReference type="EMBL" id="BACI01000054">
    <property type="protein sequence ID" value="GAA12559.1"/>
    <property type="molecule type" value="Genomic_DNA"/>
</dbReference>
<evidence type="ECO:0000313" key="6">
    <source>
        <dbReference type="Proteomes" id="UP000003558"/>
    </source>
</evidence>
<proteinExistence type="predicted"/>
<gene>
    <name evidence="5" type="ORF">GOALK_054_00030</name>
</gene>
<dbReference type="InterPro" id="IPR001296">
    <property type="entry name" value="Glyco_trans_1"/>
</dbReference>
<feature type="domain" description="Glycosyl transferase family 1" evidence="3">
    <location>
        <begin position="220"/>
        <end position="355"/>
    </location>
</feature>
<keyword evidence="1" id="KW-0328">Glycosyltransferase</keyword>
<comment type="caution">
    <text evidence="5">The sequence shown here is derived from an EMBL/GenBank/DDBJ whole genome shotgun (WGS) entry which is preliminary data.</text>
</comment>
<dbReference type="GO" id="GO:1903509">
    <property type="term" value="P:liposaccharide metabolic process"/>
    <property type="evidence" value="ECO:0007669"/>
    <property type="project" value="UniProtKB-ARBA"/>
</dbReference>
<sequence length="383" mass="42723">MSTPSPSGSIRPPIILPPNGVLAHEWIEQYGGSEQVLAEFAELAPDADILCLWNSAQGRFKEARVRESWLARTPLRRSKVASLPFMPMTWRIWRNKGYDWALISSHAFAHHFRTPGMSFERIFVYVHSPARYLWAPEIDSRGHGFARTIASSGLRAIDRHAARHPRTLAANSEYVAQRIARSWDRTSRVIHPPVDVERLSTVDDWAELLTENERTVLDKLPRPFLLAASRLVPYKAIDQTIRVGKKMGIPVVVAGAGPDRDRLESLAEELGSHVTFLGRVSDEMLYALYQEALVYVFLAVEDFGIMPVEAMAVGGRVVANSIGGTAETVEGIGQVAPAKDIEAVAEAVERVAAKPRPNSLSLEKRFGRARFRSEIAEWIEDVL</sequence>
<keyword evidence="2 5" id="KW-0808">Transferase</keyword>
<evidence type="ECO:0000256" key="2">
    <source>
        <dbReference type="ARBA" id="ARBA00022679"/>
    </source>
</evidence>
<dbReference type="Gene3D" id="3.40.50.2000">
    <property type="entry name" value="Glycogen Phosphorylase B"/>
    <property type="match status" value="2"/>
</dbReference>
<evidence type="ECO:0000256" key="1">
    <source>
        <dbReference type="ARBA" id="ARBA00022676"/>
    </source>
</evidence>
<reference evidence="5 6" key="1">
    <citation type="submission" date="2011-05" db="EMBL/GenBank/DDBJ databases">
        <title>Whole genome shotgun sequence of Gordonia alkanivorans NBRC 16433.</title>
        <authorList>
            <person name="Hosoyama A."/>
            <person name="Nakamura S."/>
            <person name="Takarada H."/>
            <person name="Tsuchikane K."/>
            <person name="Yamazaki S."/>
            <person name="Fujita N."/>
        </authorList>
    </citation>
    <scope>NUCLEOTIDE SEQUENCE [LARGE SCALE GENOMIC DNA]</scope>
    <source>
        <strain evidence="5 6">NBRC 16433</strain>
    </source>
</reference>
<dbReference type="Pfam" id="PF13439">
    <property type="entry name" value="Glyco_transf_4"/>
    <property type="match status" value="1"/>
</dbReference>
<dbReference type="GO" id="GO:0016757">
    <property type="term" value="F:glycosyltransferase activity"/>
    <property type="evidence" value="ECO:0007669"/>
    <property type="project" value="UniProtKB-KW"/>
</dbReference>
<dbReference type="InterPro" id="IPR028098">
    <property type="entry name" value="Glyco_trans_4-like_N"/>
</dbReference>
<dbReference type="InterPro" id="IPR050194">
    <property type="entry name" value="Glycosyltransferase_grp1"/>
</dbReference>
<dbReference type="AlphaFoldDB" id="F9VVC0"/>
<protein>
    <submittedName>
        <fullName evidence="5">Putative glycosyltransferase</fullName>
    </submittedName>
</protein>
<evidence type="ECO:0000259" key="3">
    <source>
        <dbReference type="Pfam" id="PF00534"/>
    </source>
</evidence>
<dbReference type="PANTHER" id="PTHR45947">
    <property type="entry name" value="SULFOQUINOVOSYL TRANSFERASE SQD2"/>
    <property type="match status" value="1"/>
</dbReference>
<accession>F9VVC0</accession>
<dbReference type="PANTHER" id="PTHR45947:SF3">
    <property type="entry name" value="SULFOQUINOVOSYL TRANSFERASE SQD2"/>
    <property type="match status" value="1"/>
</dbReference>
<dbReference type="GO" id="GO:1901137">
    <property type="term" value="P:carbohydrate derivative biosynthetic process"/>
    <property type="evidence" value="ECO:0007669"/>
    <property type="project" value="UniProtKB-ARBA"/>
</dbReference>
<dbReference type="Pfam" id="PF00534">
    <property type="entry name" value="Glycos_transf_1"/>
    <property type="match status" value="1"/>
</dbReference>
<evidence type="ECO:0000313" key="5">
    <source>
        <dbReference type="EMBL" id="GAA12559.1"/>
    </source>
</evidence>
<name>F9VVC0_9ACTN</name>
<dbReference type="Proteomes" id="UP000003558">
    <property type="component" value="Unassembled WGS sequence"/>
</dbReference>
<organism evidence="5 6">
    <name type="scientific">Gordonia alkanivorans NBRC 16433</name>
    <dbReference type="NCBI Taxonomy" id="1027371"/>
    <lineage>
        <taxon>Bacteria</taxon>
        <taxon>Bacillati</taxon>
        <taxon>Actinomycetota</taxon>
        <taxon>Actinomycetes</taxon>
        <taxon>Mycobacteriales</taxon>
        <taxon>Gordoniaceae</taxon>
        <taxon>Gordonia</taxon>
    </lineage>
</organism>
<dbReference type="RefSeq" id="WP_006358691.1">
    <property type="nucleotide sequence ID" value="NZ_BACI01000054.1"/>
</dbReference>
<feature type="domain" description="Glycosyltransferase subfamily 4-like N-terminal" evidence="4">
    <location>
        <begin position="30"/>
        <end position="198"/>
    </location>
</feature>
<dbReference type="STRING" id="1027371.GOALK_054_00030"/>
<dbReference type="SUPFAM" id="SSF53756">
    <property type="entry name" value="UDP-Glycosyltransferase/glycogen phosphorylase"/>
    <property type="match status" value="1"/>
</dbReference>
<evidence type="ECO:0000259" key="4">
    <source>
        <dbReference type="Pfam" id="PF13439"/>
    </source>
</evidence>